<feature type="region of interest" description="Disordered" evidence="1">
    <location>
        <begin position="1"/>
        <end position="68"/>
    </location>
</feature>
<organism evidence="2 3">
    <name type="scientific">Artemisia annua</name>
    <name type="common">Sweet wormwood</name>
    <dbReference type="NCBI Taxonomy" id="35608"/>
    <lineage>
        <taxon>Eukaryota</taxon>
        <taxon>Viridiplantae</taxon>
        <taxon>Streptophyta</taxon>
        <taxon>Embryophyta</taxon>
        <taxon>Tracheophyta</taxon>
        <taxon>Spermatophyta</taxon>
        <taxon>Magnoliopsida</taxon>
        <taxon>eudicotyledons</taxon>
        <taxon>Gunneridae</taxon>
        <taxon>Pentapetalae</taxon>
        <taxon>asterids</taxon>
        <taxon>campanulids</taxon>
        <taxon>Asterales</taxon>
        <taxon>Asteraceae</taxon>
        <taxon>Asteroideae</taxon>
        <taxon>Anthemideae</taxon>
        <taxon>Artemisiinae</taxon>
        <taxon>Artemisia</taxon>
    </lineage>
</organism>
<reference evidence="2 3" key="1">
    <citation type="journal article" date="2018" name="Mol. Plant">
        <title>The genome of Artemisia annua provides insight into the evolution of Asteraceae family and artemisinin biosynthesis.</title>
        <authorList>
            <person name="Shen Q."/>
            <person name="Zhang L."/>
            <person name="Liao Z."/>
            <person name="Wang S."/>
            <person name="Yan T."/>
            <person name="Shi P."/>
            <person name="Liu M."/>
            <person name="Fu X."/>
            <person name="Pan Q."/>
            <person name="Wang Y."/>
            <person name="Lv Z."/>
            <person name="Lu X."/>
            <person name="Zhang F."/>
            <person name="Jiang W."/>
            <person name="Ma Y."/>
            <person name="Chen M."/>
            <person name="Hao X."/>
            <person name="Li L."/>
            <person name="Tang Y."/>
            <person name="Lv G."/>
            <person name="Zhou Y."/>
            <person name="Sun X."/>
            <person name="Brodelius P.E."/>
            <person name="Rose J.K.C."/>
            <person name="Tang K."/>
        </authorList>
    </citation>
    <scope>NUCLEOTIDE SEQUENCE [LARGE SCALE GENOMIC DNA]</scope>
    <source>
        <strain evidence="3">cv. Huhao1</strain>
        <tissue evidence="2">Leaf</tissue>
    </source>
</reference>
<comment type="caution">
    <text evidence="2">The sequence shown here is derived from an EMBL/GenBank/DDBJ whole genome shotgun (WGS) entry which is preliminary data.</text>
</comment>
<dbReference type="PANTHER" id="PTHR47718:SF12">
    <property type="entry name" value="PROTEIN FAR1-RELATED SEQUENCE"/>
    <property type="match status" value="1"/>
</dbReference>
<name>A0A2U1MME0_ARTAN</name>
<gene>
    <name evidence="2" type="ORF">CTI12_AA359480</name>
</gene>
<feature type="compositionally biased region" description="Low complexity" evidence="1">
    <location>
        <begin position="1"/>
        <end position="15"/>
    </location>
</feature>
<evidence type="ECO:0000256" key="1">
    <source>
        <dbReference type="SAM" id="MobiDB-lite"/>
    </source>
</evidence>
<sequence length="168" mass="18510">MNPTDSSTKPPDSSTNQSESSTNPSDSSIINDIDENHLIEVPVDDLVTEGDSPEDEDEDATTPGGSVYWVPHVDERITVPEEGKSYDTIDEAIEMYSNYAEAGGFQIKKAGQKTTKSGIVTLKYIMCNKEGAPRHVNIDTLDAKHSGKQKRNTTIHVTAWKTIHIYDL</sequence>
<dbReference type="OrthoDB" id="1427856at2759"/>
<feature type="compositionally biased region" description="Acidic residues" evidence="1">
    <location>
        <begin position="42"/>
        <end position="60"/>
    </location>
</feature>
<evidence type="ECO:0000313" key="3">
    <source>
        <dbReference type="Proteomes" id="UP000245207"/>
    </source>
</evidence>
<accession>A0A2U1MME0</accession>
<dbReference type="PANTHER" id="PTHR47718">
    <property type="entry name" value="OS01G0519700 PROTEIN"/>
    <property type="match status" value="1"/>
</dbReference>
<feature type="compositionally biased region" description="Polar residues" evidence="1">
    <location>
        <begin position="16"/>
        <end position="30"/>
    </location>
</feature>
<dbReference type="AlphaFoldDB" id="A0A2U1MME0"/>
<dbReference type="Proteomes" id="UP000245207">
    <property type="component" value="Unassembled WGS sequence"/>
</dbReference>
<protein>
    <submittedName>
        <fullName evidence="2">FAR1 DNA binding domain-containing protein</fullName>
    </submittedName>
</protein>
<evidence type="ECO:0000313" key="2">
    <source>
        <dbReference type="EMBL" id="PWA62430.1"/>
    </source>
</evidence>
<dbReference type="EMBL" id="PKPP01004870">
    <property type="protein sequence ID" value="PWA62430.1"/>
    <property type="molecule type" value="Genomic_DNA"/>
</dbReference>
<keyword evidence="3" id="KW-1185">Reference proteome</keyword>
<proteinExistence type="predicted"/>